<organism evidence="3 4">
    <name type="scientific">Pseudokineococcus marinus</name>
    <dbReference type="NCBI Taxonomy" id="351215"/>
    <lineage>
        <taxon>Bacteria</taxon>
        <taxon>Bacillati</taxon>
        <taxon>Actinomycetota</taxon>
        <taxon>Actinomycetes</taxon>
        <taxon>Kineosporiales</taxon>
        <taxon>Kineosporiaceae</taxon>
        <taxon>Pseudokineococcus</taxon>
    </lineage>
</organism>
<keyword evidence="4" id="KW-1185">Reference proteome</keyword>
<feature type="domain" description="Beta-lactamase-related" evidence="2">
    <location>
        <begin position="60"/>
        <end position="388"/>
    </location>
</feature>
<evidence type="ECO:0000256" key="1">
    <source>
        <dbReference type="SAM" id="SignalP"/>
    </source>
</evidence>
<dbReference type="InterPro" id="IPR001466">
    <property type="entry name" value="Beta-lactam-related"/>
</dbReference>
<accession>A0A849BPT6</accession>
<reference evidence="3 4" key="1">
    <citation type="submission" date="2020-05" db="EMBL/GenBank/DDBJ databases">
        <title>MicrobeNet Type strains.</title>
        <authorList>
            <person name="Nicholson A.C."/>
        </authorList>
    </citation>
    <scope>NUCLEOTIDE SEQUENCE [LARGE SCALE GENOMIC DNA]</scope>
    <source>
        <strain evidence="3 4">JCM 14547</strain>
    </source>
</reference>
<dbReference type="AlphaFoldDB" id="A0A849BPT6"/>
<sequence>MTTPTTRRRTTLAASGALALALGLGACTTDPLPELAGTSADATGVTEPQDPAQQRLEERLQPIVDAGYPAALASVTSPDGTRVDAAVGTGDLATGAPVPVDGEVRVGSNTKPVVAVVVLQLVEEGLVALDEPVETYLPGLLRGDGVDGTAITVRDLLKHTSGLPEYTAAVAADPFTVRDRWISPRDMLDVALEEPATAAPGEAFAYTNTNYLTLGLLVERVTQRPLHEQVDERVVAPLGLEHTYLPAPGERDVRGEHPLGYHAQEAGELEDITAMDTSWAWAAGALVSTPSEMNAIMRAVLDGTLLSEASTAEMQRTVPAPDELYPEAAYGLGWQALPLSCGGVAWGHGGDIPGTHTRNAVGPDGTAVTIAVTALPFAVVDAEDDEALLDSYRLAIDALDAALCEA</sequence>
<evidence type="ECO:0000259" key="2">
    <source>
        <dbReference type="Pfam" id="PF00144"/>
    </source>
</evidence>
<comment type="caution">
    <text evidence="3">The sequence shown here is derived from an EMBL/GenBank/DDBJ whole genome shotgun (WGS) entry which is preliminary data.</text>
</comment>
<evidence type="ECO:0000313" key="4">
    <source>
        <dbReference type="Proteomes" id="UP000555552"/>
    </source>
</evidence>
<gene>
    <name evidence="3" type="ORF">HLB09_00400</name>
</gene>
<feature type="signal peptide" evidence="1">
    <location>
        <begin position="1"/>
        <end position="26"/>
    </location>
</feature>
<protein>
    <submittedName>
        <fullName evidence="3">Beta-lactamase family protein</fullName>
    </submittedName>
</protein>
<dbReference type="PROSITE" id="PS51257">
    <property type="entry name" value="PROKAR_LIPOPROTEIN"/>
    <property type="match status" value="1"/>
</dbReference>
<dbReference type="InterPro" id="IPR012338">
    <property type="entry name" value="Beta-lactam/transpept-like"/>
</dbReference>
<dbReference type="InterPro" id="IPR050491">
    <property type="entry name" value="AmpC-like"/>
</dbReference>
<name>A0A849BPT6_9ACTN</name>
<feature type="chain" id="PRO_5032509426" evidence="1">
    <location>
        <begin position="27"/>
        <end position="406"/>
    </location>
</feature>
<proteinExistence type="predicted"/>
<dbReference type="InterPro" id="IPR006311">
    <property type="entry name" value="TAT_signal"/>
</dbReference>
<dbReference type="EMBL" id="JABEMA010000002">
    <property type="protein sequence ID" value="NNH21566.1"/>
    <property type="molecule type" value="Genomic_DNA"/>
</dbReference>
<dbReference type="PANTHER" id="PTHR46825:SF7">
    <property type="entry name" value="D-ALANYL-D-ALANINE CARBOXYPEPTIDASE"/>
    <property type="match status" value="1"/>
</dbReference>
<keyword evidence="1" id="KW-0732">Signal</keyword>
<dbReference type="RefSeq" id="WP_171201429.1">
    <property type="nucleotide sequence ID" value="NZ_BAAANP010000002.1"/>
</dbReference>
<dbReference type="Pfam" id="PF00144">
    <property type="entry name" value="Beta-lactamase"/>
    <property type="match status" value="1"/>
</dbReference>
<dbReference type="Gene3D" id="3.40.710.10">
    <property type="entry name" value="DD-peptidase/beta-lactamase superfamily"/>
    <property type="match status" value="1"/>
</dbReference>
<dbReference type="PROSITE" id="PS51318">
    <property type="entry name" value="TAT"/>
    <property type="match status" value="1"/>
</dbReference>
<dbReference type="SUPFAM" id="SSF56601">
    <property type="entry name" value="beta-lactamase/transpeptidase-like"/>
    <property type="match status" value="1"/>
</dbReference>
<dbReference type="PANTHER" id="PTHR46825">
    <property type="entry name" value="D-ALANYL-D-ALANINE-CARBOXYPEPTIDASE/ENDOPEPTIDASE AMPH"/>
    <property type="match status" value="1"/>
</dbReference>
<dbReference type="Proteomes" id="UP000555552">
    <property type="component" value="Unassembled WGS sequence"/>
</dbReference>
<evidence type="ECO:0000313" key="3">
    <source>
        <dbReference type="EMBL" id="NNH21566.1"/>
    </source>
</evidence>